<evidence type="ECO:0000313" key="1">
    <source>
        <dbReference type="EMBL" id="KAJ8718508.1"/>
    </source>
</evidence>
<keyword evidence="2" id="KW-1185">Reference proteome</keyword>
<sequence>MAISSLDMSFEKIPSQSTSSAQSSKHSSRLLQLNGPPESILSSATSKCSRQKYCNGRSPYLTGDRVQLLSRVIEKRFVQKTNIVSSFPLAVNLYKANSDDFKPPKRVPKKIKKSVLTLPNNPAPVPQVCTVSDMNDSEYCKKEYEDRKRKVIKKRGPNQSKRKARVREKDIEYYDRDAKYCSQLNISLDCSSTDMMKSFNGDGNDLQNWKKNISTSSNTQTASNNISDVWAVLRNINSFQFRPSPPMSEDSIVPVKKKVHSKSKRPNRKDARMIETCRTQEFAYISSYELDEKSPHSYSPSSSIDRITVIDNKDKFSQLCEEFEKRLLVTHDLIQDSNNTKSRNHRNKTSKNPKSNVKVTCNVGSKDNKQLPLKKKKKVNPKSLAVEQSNSKITNISTDHKDSLISADTLELTDNLKPAKLALDYDNLGSAKAELPNKMNEQVSRNDKSENVVILNTEHKSTGNIHKGLDPQKRKPRLLTTMPSSCLLTKLTQTEIKRKLTSMRFPIVILGKDEVSSSITVTDYDPPQFNGLDDHIWPFMVEWSATAHKDTKQHNNTQSKKCDLLDYNLESKSRKSNIEDTTHTRVSLKDKKQILDDSTTNKRKTKITPTPYPDIKDKLLECSKKQKSIVQLKDKMLNFLYKRTSNRENYENDESKPITPNKSFPMAENNITALTNKQLNKDNVLVLNDTPIKRVLSSDKKTPLYKHPWAKAKWASDFIDNVMKKVRRGVYYTQDRKDFCHTYQIDLKEASVQAGSQCDSTDFTQTCDSETDSTDDDINNNRNNFISIPGFNNTLPLLEIKTLNMNQIAVKHCVTNILVEFDVTVPTKNNLKMNLNKSSLLLTPIVKTEGDTKVYKCKTTIVNAMLPAELCSILPKMMSSIADSSKTIGGPTLSSSNQSWLSTISEQTRCENGGSSCIIAPIQTSPEIKYILEGRFLTKNYKMSTLHKKHYRMNYDQCLVIDLLPIILLENLLYYTDSPLVMELDNTQYKRSQVSLLQSNKKFSGVTDFQNQNICTSVNVYTGSYKRSTSAFNSQNLVDMIASIMHRTNIPLHRNLCSYLDMLKQFDRKNLQINMSMMNDNGVQKTITVTVNNLNIDSLYKAFPKIKDSNQYEMDTNNSPLKCIEYVNSSRARKLSKTELTPVNIKKIKRNSFYKLYRKCKPVNHESREICVNTGNTPLNKITTLDDFFQILGSKAIFSSVLDGNAEKKILSSVLEMKNWISEINPKQALLILLLNNKKDTHNLVRFRTIILQGIAMNRITRASELDMEIEVIDRENFNKLPQASDYNKPFDESSERLLKSLLQKRKKLNPSYLRVMARYVGLGLVKTPTEY</sequence>
<gene>
    <name evidence="1" type="ORF">PYW08_002745</name>
</gene>
<reference evidence="1" key="1">
    <citation type="submission" date="2023-03" db="EMBL/GenBank/DDBJ databases">
        <title>Chromosome-level genomes of two armyworms, Mythimna separata and Mythimna loreyi, provide insights into the biosynthesis and reception of sex pheromones.</title>
        <authorList>
            <person name="Zhao H."/>
        </authorList>
    </citation>
    <scope>NUCLEOTIDE SEQUENCE</scope>
    <source>
        <strain evidence="1">BeijingLab</strain>
    </source>
</reference>
<evidence type="ECO:0000313" key="2">
    <source>
        <dbReference type="Proteomes" id="UP001231649"/>
    </source>
</evidence>
<organism evidence="1 2">
    <name type="scientific">Mythimna loreyi</name>
    <dbReference type="NCBI Taxonomy" id="667449"/>
    <lineage>
        <taxon>Eukaryota</taxon>
        <taxon>Metazoa</taxon>
        <taxon>Ecdysozoa</taxon>
        <taxon>Arthropoda</taxon>
        <taxon>Hexapoda</taxon>
        <taxon>Insecta</taxon>
        <taxon>Pterygota</taxon>
        <taxon>Neoptera</taxon>
        <taxon>Endopterygota</taxon>
        <taxon>Lepidoptera</taxon>
        <taxon>Glossata</taxon>
        <taxon>Ditrysia</taxon>
        <taxon>Noctuoidea</taxon>
        <taxon>Noctuidae</taxon>
        <taxon>Noctuinae</taxon>
        <taxon>Hadenini</taxon>
        <taxon>Mythimna</taxon>
    </lineage>
</organism>
<dbReference type="Proteomes" id="UP001231649">
    <property type="component" value="Chromosome 13"/>
</dbReference>
<accession>A0ACC2QLF2</accession>
<protein>
    <submittedName>
        <fullName evidence="1">Uncharacterized protein</fullName>
    </submittedName>
</protein>
<proteinExistence type="predicted"/>
<name>A0ACC2QLF2_9NEOP</name>
<comment type="caution">
    <text evidence="1">The sequence shown here is derived from an EMBL/GenBank/DDBJ whole genome shotgun (WGS) entry which is preliminary data.</text>
</comment>
<dbReference type="EMBL" id="CM056789">
    <property type="protein sequence ID" value="KAJ8718508.1"/>
    <property type="molecule type" value="Genomic_DNA"/>
</dbReference>